<dbReference type="Proteomes" id="UP001165960">
    <property type="component" value="Unassembled WGS sequence"/>
</dbReference>
<name>A0ACC2TLU0_9FUNG</name>
<evidence type="ECO:0000313" key="1">
    <source>
        <dbReference type="EMBL" id="KAJ9075212.1"/>
    </source>
</evidence>
<protein>
    <submittedName>
        <fullName evidence="1">Uncharacterized protein</fullName>
    </submittedName>
</protein>
<dbReference type="EMBL" id="QTSX02002593">
    <property type="protein sequence ID" value="KAJ9075212.1"/>
    <property type="molecule type" value="Genomic_DNA"/>
</dbReference>
<accession>A0ACC2TLU0</accession>
<organism evidence="1 2">
    <name type="scientific">Entomophthora muscae</name>
    <dbReference type="NCBI Taxonomy" id="34485"/>
    <lineage>
        <taxon>Eukaryota</taxon>
        <taxon>Fungi</taxon>
        <taxon>Fungi incertae sedis</taxon>
        <taxon>Zoopagomycota</taxon>
        <taxon>Entomophthoromycotina</taxon>
        <taxon>Entomophthoromycetes</taxon>
        <taxon>Entomophthorales</taxon>
        <taxon>Entomophthoraceae</taxon>
        <taxon>Entomophthora</taxon>
    </lineage>
</organism>
<reference evidence="1" key="1">
    <citation type="submission" date="2022-04" db="EMBL/GenBank/DDBJ databases">
        <title>Genome of the entomopathogenic fungus Entomophthora muscae.</title>
        <authorList>
            <person name="Elya C."/>
            <person name="Lovett B.R."/>
            <person name="Lee E."/>
            <person name="Macias A.M."/>
            <person name="Hajek A.E."/>
            <person name="De Bivort B.L."/>
            <person name="Kasson M.T."/>
            <person name="De Fine Licht H.H."/>
            <person name="Stajich J.E."/>
        </authorList>
    </citation>
    <scope>NUCLEOTIDE SEQUENCE</scope>
    <source>
        <strain evidence="1">Berkeley</strain>
    </source>
</reference>
<comment type="caution">
    <text evidence="1">The sequence shown here is derived from an EMBL/GenBank/DDBJ whole genome shotgun (WGS) entry which is preliminary data.</text>
</comment>
<gene>
    <name evidence="1" type="ORF">DSO57_1038218</name>
</gene>
<proteinExistence type="predicted"/>
<evidence type="ECO:0000313" key="2">
    <source>
        <dbReference type="Proteomes" id="UP001165960"/>
    </source>
</evidence>
<sequence length="109" mass="12622">MANWSSTLWKSTVAARAASHFVRKWFNQHPEYLEEWKIFKPAFLEKIAIKDSDVMIMTELGTFKMTGTIKEYIAAYEDMHDQAPDTINFDEAGPLLDFYNSLLTHQTSV</sequence>
<keyword evidence="2" id="KW-1185">Reference proteome</keyword>